<dbReference type="GO" id="GO:0005886">
    <property type="term" value="C:plasma membrane"/>
    <property type="evidence" value="ECO:0007669"/>
    <property type="project" value="UniProtKB-SubCell"/>
</dbReference>
<dbReference type="Pfam" id="PF01809">
    <property type="entry name" value="YidD"/>
    <property type="match status" value="1"/>
</dbReference>
<evidence type="ECO:0000313" key="3">
    <source>
        <dbReference type="Proteomes" id="UP000247346"/>
    </source>
</evidence>
<proteinExistence type="inferred from homology"/>
<sequence>MAYHGGVIARALIALLRLYQRFISPLLGPRCRFVPSCSAYAVTAIARFGAVRGGWMAARRVGRCHPFHPGGFDPVPDPTAPPPCRCQGKH</sequence>
<organism evidence="2 3">
    <name type="scientific">Xanthomonas sacchari</name>
    <dbReference type="NCBI Taxonomy" id="56458"/>
    <lineage>
        <taxon>Bacteria</taxon>
        <taxon>Pseudomonadati</taxon>
        <taxon>Pseudomonadota</taxon>
        <taxon>Gammaproteobacteria</taxon>
        <taxon>Lysobacterales</taxon>
        <taxon>Lysobacteraceae</taxon>
        <taxon>Xanthomonas</taxon>
    </lineage>
</organism>
<keyword evidence="1" id="KW-1003">Cell membrane</keyword>
<dbReference type="InterPro" id="IPR002696">
    <property type="entry name" value="Membr_insert_effic_factor_YidD"/>
</dbReference>
<dbReference type="RefSeq" id="WP_010343540.1">
    <property type="nucleotide sequence ID" value="NZ_CP132343.1"/>
</dbReference>
<dbReference type="AlphaFoldDB" id="A0A2P5Z0M9"/>
<dbReference type="Proteomes" id="UP000247346">
    <property type="component" value="Unassembled WGS sequence"/>
</dbReference>
<keyword evidence="1" id="KW-0472">Membrane</keyword>
<comment type="caution">
    <text evidence="2">The sequence shown here is derived from an EMBL/GenBank/DDBJ whole genome shotgun (WGS) entry which is preliminary data.</text>
</comment>
<dbReference type="OrthoDB" id="9801753at2"/>
<reference evidence="2 3" key="1">
    <citation type="submission" date="2016-08" db="EMBL/GenBank/DDBJ databases">
        <authorList>
            <person name="Seilhamer J.J."/>
        </authorList>
    </citation>
    <scope>NUCLEOTIDE SEQUENCE [LARGE SCALE GENOMIC DNA]</scope>
    <source>
        <strain evidence="2 3">CFBP4641</strain>
    </source>
</reference>
<evidence type="ECO:0000313" key="2">
    <source>
        <dbReference type="EMBL" id="PPU80890.1"/>
    </source>
</evidence>
<comment type="subcellular location">
    <subcellularLocation>
        <location evidence="1">Cell membrane</location>
        <topology evidence="1">Peripheral membrane protein</topology>
        <orientation evidence="1">Cytoplasmic side</orientation>
    </subcellularLocation>
</comment>
<dbReference type="GeneID" id="93878628"/>
<evidence type="ECO:0000256" key="1">
    <source>
        <dbReference type="HAMAP-Rule" id="MF_00386"/>
    </source>
</evidence>
<dbReference type="PANTHER" id="PTHR33383">
    <property type="entry name" value="MEMBRANE PROTEIN INSERTION EFFICIENCY FACTOR-RELATED"/>
    <property type="match status" value="1"/>
</dbReference>
<gene>
    <name evidence="2" type="ORF">XsacCFBP4641_16435</name>
</gene>
<dbReference type="PANTHER" id="PTHR33383:SF1">
    <property type="entry name" value="MEMBRANE PROTEIN INSERTION EFFICIENCY FACTOR-RELATED"/>
    <property type="match status" value="1"/>
</dbReference>
<dbReference type="NCBIfam" id="TIGR00278">
    <property type="entry name" value="membrane protein insertion efficiency factor YidD"/>
    <property type="match status" value="1"/>
</dbReference>
<dbReference type="EMBL" id="MDEK01000016">
    <property type="protein sequence ID" value="PPU80890.1"/>
    <property type="molecule type" value="Genomic_DNA"/>
</dbReference>
<dbReference type="SMART" id="SM01234">
    <property type="entry name" value="Haemolytic"/>
    <property type="match status" value="1"/>
</dbReference>
<comment type="function">
    <text evidence="1">Could be involved in insertion of integral membrane proteins into the membrane.</text>
</comment>
<dbReference type="HAMAP" id="MF_00386">
    <property type="entry name" value="UPF0161_YidD"/>
    <property type="match status" value="1"/>
</dbReference>
<name>A0A2P5Z0M9_9XANT</name>
<accession>A0A2P5Z0M9</accession>
<protein>
    <recommendedName>
        <fullName evidence="1">Putative membrane protein insertion efficiency factor</fullName>
    </recommendedName>
</protein>
<comment type="similarity">
    <text evidence="1">Belongs to the UPF0161 family.</text>
</comment>